<reference evidence="1 2" key="1">
    <citation type="submission" date="2016-06" db="EMBL/GenBank/DDBJ databases">
        <authorList>
            <person name="Kjaerup R.B."/>
            <person name="Dalgaard T.S."/>
            <person name="Juul-Madsen H.R."/>
        </authorList>
    </citation>
    <scope>NUCLEOTIDE SEQUENCE [LARGE SCALE GENOMIC DNA]</scope>
    <source>
        <strain evidence="1 2">1276495.2</strain>
    </source>
</reference>
<protein>
    <submittedName>
        <fullName evidence="1">Uncharacterized protein</fullName>
    </submittedName>
</protein>
<dbReference type="Proteomes" id="UP000093925">
    <property type="component" value="Unassembled WGS sequence"/>
</dbReference>
<dbReference type="AlphaFoldDB" id="A0A1A3KTE8"/>
<gene>
    <name evidence="1" type="ORF">A5640_08115</name>
</gene>
<dbReference type="EMBL" id="LZLM01000048">
    <property type="protein sequence ID" value="OBJ87221.1"/>
    <property type="molecule type" value="Genomic_DNA"/>
</dbReference>
<proteinExistence type="predicted"/>
<name>A0A1A3KTE8_MYCAS</name>
<accession>A0A1A3KTE8</accession>
<comment type="caution">
    <text evidence="1">The sequence shown here is derived from an EMBL/GenBank/DDBJ whole genome shotgun (WGS) entry which is preliminary data.</text>
</comment>
<evidence type="ECO:0000313" key="2">
    <source>
        <dbReference type="Proteomes" id="UP000093925"/>
    </source>
</evidence>
<evidence type="ECO:0000313" key="1">
    <source>
        <dbReference type="EMBL" id="OBJ87221.1"/>
    </source>
</evidence>
<organism evidence="1 2">
    <name type="scientific">Mycobacterium asiaticum</name>
    <dbReference type="NCBI Taxonomy" id="1790"/>
    <lineage>
        <taxon>Bacteria</taxon>
        <taxon>Bacillati</taxon>
        <taxon>Actinomycetota</taxon>
        <taxon>Actinomycetes</taxon>
        <taxon>Mycobacteriales</taxon>
        <taxon>Mycobacteriaceae</taxon>
        <taxon>Mycobacterium</taxon>
    </lineage>
</organism>
<sequence>MPMALQLPLQSVITAVGAGREPTPVRDCEVQSAGTRVGELKDSFHLQMGEHVVIPAAVSCTLGGYEKHPIVVG</sequence>